<evidence type="ECO:0000259" key="4">
    <source>
        <dbReference type="Pfam" id="PF02775"/>
    </source>
</evidence>
<dbReference type="CDD" id="cd02002">
    <property type="entry name" value="TPP_BFDC"/>
    <property type="match status" value="1"/>
</dbReference>
<protein>
    <submittedName>
        <fullName evidence="6">Acetolactate synthase large subunit</fullName>
    </submittedName>
</protein>
<dbReference type="CDD" id="cd07035">
    <property type="entry name" value="TPP_PYR_POX_like"/>
    <property type="match status" value="1"/>
</dbReference>
<keyword evidence="2" id="KW-0786">Thiamine pyrophosphate</keyword>
<comment type="caution">
    <text evidence="6">The sequence shown here is derived from an EMBL/GenBank/DDBJ whole genome shotgun (WGS) entry which is preliminary data.</text>
</comment>
<dbReference type="Gene3D" id="3.40.50.970">
    <property type="match status" value="2"/>
</dbReference>
<dbReference type="Proteomes" id="UP000295075">
    <property type="component" value="Unassembled WGS sequence"/>
</dbReference>
<dbReference type="GO" id="GO:0050660">
    <property type="term" value="F:flavin adenine dinucleotide binding"/>
    <property type="evidence" value="ECO:0007669"/>
    <property type="project" value="TreeGrafter"/>
</dbReference>
<dbReference type="AlphaFoldDB" id="A0A4R4QIT5"/>
<evidence type="ECO:0000259" key="5">
    <source>
        <dbReference type="Pfam" id="PF02776"/>
    </source>
</evidence>
<dbReference type="GO" id="GO:0003984">
    <property type="term" value="F:acetolactate synthase activity"/>
    <property type="evidence" value="ECO:0007669"/>
    <property type="project" value="TreeGrafter"/>
</dbReference>
<organism evidence="6 7">
    <name type="scientific">Kribbella albertanoniae</name>
    <dbReference type="NCBI Taxonomy" id="1266829"/>
    <lineage>
        <taxon>Bacteria</taxon>
        <taxon>Bacillati</taxon>
        <taxon>Actinomycetota</taxon>
        <taxon>Actinomycetes</taxon>
        <taxon>Propionibacteriales</taxon>
        <taxon>Kribbellaceae</taxon>
        <taxon>Kribbella</taxon>
    </lineage>
</organism>
<keyword evidence="7" id="KW-1185">Reference proteome</keyword>
<dbReference type="Pfam" id="PF02775">
    <property type="entry name" value="TPP_enzyme_C"/>
    <property type="match status" value="1"/>
</dbReference>
<evidence type="ECO:0000256" key="1">
    <source>
        <dbReference type="ARBA" id="ARBA00007812"/>
    </source>
</evidence>
<dbReference type="InterPro" id="IPR029061">
    <property type="entry name" value="THDP-binding"/>
</dbReference>
<dbReference type="PANTHER" id="PTHR18968:SF86">
    <property type="entry name" value="ACETOLACTATE SYNTHASE LARGE SUBUNIT ILVX-RELATED"/>
    <property type="match status" value="1"/>
</dbReference>
<dbReference type="InterPro" id="IPR012001">
    <property type="entry name" value="Thiamin_PyroP_enz_TPP-bd_dom"/>
</dbReference>
<feature type="domain" description="Thiamine pyrophosphate enzyme N-terminal TPP-binding" evidence="5">
    <location>
        <begin position="35"/>
        <end position="138"/>
    </location>
</feature>
<dbReference type="GO" id="GO:0000287">
    <property type="term" value="F:magnesium ion binding"/>
    <property type="evidence" value="ECO:0007669"/>
    <property type="project" value="UniProtKB-ARBA"/>
</dbReference>
<comment type="similarity">
    <text evidence="1">Belongs to the TPP enzyme family.</text>
</comment>
<dbReference type="NCBIfam" id="NF005760">
    <property type="entry name" value="PRK07586.1"/>
    <property type="match status" value="1"/>
</dbReference>
<dbReference type="SUPFAM" id="SSF52518">
    <property type="entry name" value="Thiamin diphosphate-binding fold (THDP-binding)"/>
    <property type="match status" value="2"/>
</dbReference>
<feature type="domain" description="Thiamine pyrophosphate enzyme TPP-binding" evidence="4">
    <location>
        <begin position="414"/>
        <end position="543"/>
    </location>
</feature>
<feature type="region of interest" description="Disordered" evidence="3">
    <location>
        <begin position="1"/>
        <end position="23"/>
    </location>
</feature>
<dbReference type="InterPro" id="IPR045229">
    <property type="entry name" value="TPP_enz"/>
</dbReference>
<name>A0A4R4QIT5_9ACTN</name>
<sequence length="550" mass="56893">MARSGRRRVEPPARDPGRAGRDTVRRAARRSIGVNGAEALVETLRLAGLQVCFTNPGSSELELLAAGLSSELHTVLCLEEGIATGAADGFARMSGVPAATLLHQGPGLANGLANLHNAKRALSPVVNLVGASATTHHELDGPLECDIEILAGPMSGWVRTVRDARLITADTRAAIVAAHLPTPGVATLIVPSDLAAAPSGGAVWDAPGLRLPAPSSNGVDELIPLLHNGSGDDVTVLLGGTALDRHGLSVAAQVCRTLGWRPVAEAFPRLLAGGPDSLFLTRLAADPAVARRQLAGTRHLVLAGARLPVTAFAQQGAPGTLAPADCRIWSLAAPNEDATAALLQLADASRRSSSQYDAPTRSARRPPLALPTVAKPLTTELLATVVAMMLPENAVVVDETNSSGPEFAAALREAPPHDLLTGCGFAIGQGLPLAVGAAIAVPDRRVVCLESDGSAMYALAAFWSQAHEDLNVTTIILNNRGYGILRRIAPAPTTGFFDLSAPEIDYVSVAAGLGVPGARVRTTAELRTQLGRALTHPGPYLIDAELLTIS</sequence>
<evidence type="ECO:0000313" key="7">
    <source>
        <dbReference type="Proteomes" id="UP000295075"/>
    </source>
</evidence>
<evidence type="ECO:0000256" key="2">
    <source>
        <dbReference type="ARBA" id="ARBA00023052"/>
    </source>
</evidence>
<reference evidence="6 7" key="1">
    <citation type="submission" date="2019-03" db="EMBL/GenBank/DDBJ databases">
        <title>Draft genome sequences of novel Actinobacteria.</title>
        <authorList>
            <person name="Sahin N."/>
            <person name="Ay H."/>
            <person name="Saygin H."/>
        </authorList>
    </citation>
    <scope>NUCLEOTIDE SEQUENCE [LARGE SCALE GENOMIC DNA]</scope>
    <source>
        <strain evidence="6 7">JCM 30547</strain>
    </source>
</reference>
<evidence type="ECO:0000256" key="3">
    <source>
        <dbReference type="SAM" id="MobiDB-lite"/>
    </source>
</evidence>
<dbReference type="Pfam" id="PF02776">
    <property type="entry name" value="TPP_enzyme_N"/>
    <property type="match status" value="1"/>
</dbReference>
<evidence type="ECO:0000313" key="6">
    <source>
        <dbReference type="EMBL" id="TDC35500.1"/>
    </source>
</evidence>
<feature type="compositionally biased region" description="Basic and acidic residues" evidence="3">
    <location>
        <begin position="7"/>
        <end position="23"/>
    </location>
</feature>
<dbReference type="InterPro" id="IPR011766">
    <property type="entry name" value="TPP_enzyme_TPP-bd"/>
</dbReference>
<dbReference type="PANTHER" id="PTHR18968">
    <property type="entry name" value="THIAMINE PYROPHOSPHATE ENZYMES"/>
    <property type="match status" value="1"/>
</dbReference>
<dbReference type="OrthoDB" id="2443624at2"/>
<dbReference type="GO" id="GO:0030976">
    <property type="term" value="F:thiamine pyrophosphate binding"/>
    <property type="evidence" value="ECO:0007669"/>
    <property type="project" value="InterPro"/>
</dbReference>
<dbReference type="EMBL" id="SMKA01000002">
    <property type="protein sequence ID" value="TDC35500.1"/>
    <property type="molecule type" value="Genomic_DNA"/>
</dbReference>
<gene>
    <name evidence="6" type="ORF">E1261_01150</name>
</gene>
<accession>A0A4R4QIT5</accession>
<proteinExistence type="inferred from homology"/>